<dbReference type="InterPro" id="IPR050406">
    <property type="entry name" value="FGGY_Carb_Kinase"/>
</dbReference>
<dbReference type="AlphaFoldDB" id="X1A4M5"/>
<gene>
    <name evidence="4" type="ORF">S01H4_29177</name>
</gene>
<dbReference type="Pfam" id="PF00370">
    <property type="entry name" value="FGGY_N"/>
    <property type="match status" value="1"/>
</dbReference>
<feature type="non-terminal residue" evidence="4">
    <location>
        <position position="107"/>
    </location>
</feature>
<feature type="non-terminal residue" evidence="4">
    <location>
        <position position="1"/>
    </location>
</feature>
<name>X1A4M5_9ZZZZ</name>
<dbReference type="GO" id="GO:0005975">
    <property type="term" value="P:carbohydrate metabolic process"/>
    <property type="evidence" value="ECO:0007669"/>
    <property type="project" value="InterPro"/>
</dbReference>
<proteinExistence type="predicted"/>
<evidence type="ECO:0000256" key="1">
    <source>
        <dbReference type="ARBA" id="ARBA00022679"/>
    </source>
</evidence>
<protein>
    <recommendedName>
        <fullName evidence="3">Carbohydrate kinase FGGY N-terminal domain-containing protein</fullName>
    </recommendedName>
</protein>
<accession>X1A4M5</accession>
<dbReference type="EMBL" id="BART01014774">
    <property type="protein sequence ID" value="GAG77060.1"/>
    <property type="molecule type" value="Genomic_DNA"/>
</dbReference>
<dbReference type="InterPro" id="IPR018484">
    <property type="entry name" value="FGGY_N"/>
</dbReference>
<reference evidence="4" key="1">
    <citation type="journal article" date="2014" name="Front. Microbiol.">
        <title>High frequency of phylogenetically diverse reductive dehalogenase-homologous genes in deep subseafloor sedimentary metagenomes.</title>
        <authorList>
            <person name="Kawai M."/>
            <person name="Futagami T."/>
            <person name="Toyoda A."/>
            <person name="Takaki Y."/>
            <person name="Nishi S."/>
            <person name="Hori S."/>
            <person name="Arai W."/>
            <person name="Tsubouchi T."/>
            <person name="Morono Y."/>
            <person name="Uchiyama I."/>
            <person name="Ito T."/>
            <person name="Fujiyama A."/>
            <person name="Inagaki F."/>
            <person name="Takami H."/>
        </authorList>
    </citation>
    <scope>NUCLEOTIDE SEQUENCE</scope>
    <source>
        <strain evidence="4">Expedition CK06-06</strain>
    </source>
</reference>
<feature type="domain" description="Carbohydrate kinase FGGY N-terminal" evidence="3">
    <location>
        <begin position="5"/>
        <end position="97"/>
    </location>
</feature>
<dbReference type="SUPFAM" id="SSF53067">
    <property type="entry name" value="Actin-like ATPase domain"/>
    <property type="match status" value="1"/>
</dbReference>
<evidence type="ECO:0000313" key="4">
    <source>
        <dbReference type="EMBL" id="GAG77060.1"/>
    </source>
</evidence>
<keyword evidence="1" id="KW-0808">Transferase</keyword>
<dbReference type="Gene3D" id="3.30.420.40">
    <property type="match status" value="1"/>
</dbReference>
<evidence type="ECO:0000256" key="2">
    <source>
        <dbReference type="ARBA" id="ARBA00022777"/>
    </source>
</evidence>
<keyword evidence="2" id="KW-0418">Kinase</keyword>
<dbReference type="GO" id="GO:0016301">
    <property type="term" value="F:kinase activity"/>
    <property type="evidence" value="ECO:0007669"/>
    <property type="project" value="UniProtKB-KW"/>
</dbReference>
<evidence type="ECO:0000259" key="3">
    <source>
        <dbReference type="Pfam" id="PF00370"/>
    </source>
</evidence>
<comment type="caution">
    <text evidence="4">The sequence shown here is derived from an EMBL/GenBank/DDBJ whole genome shotgun (WGS) entry which is preliminary data.</text>
</comment>
<dbReference type="PANTHER" id="PTHR43095:SF5">
    <property type="entry name" value="XYLULOSE KINASE"/>
    <property type="match status" value="1"/>
</dbReference>
<organism evidence="4">
    <name type="scientific">marine sediment metagenome</name>
    <dbReference type="NCBI Taxonomy" id="412755"/>
    <lineage>
        <taxon>unclassified sequences</taxon>
        <taxon>metagenomes</taxon>
        <taxon>ecological metagenomes</taxon>
    </lineage>
</organism>
<dbReference type="PANTHER" id="PTHR43095">
    <property type="entry name" value="SUGAR KINASE"/>
    <property type="match status" value="1"/>
</dbReference>
<sequence>LTITKKILMIADYFNFLLSGKIGSEYTLATTSQLYNPIKNEWAFDLIKKLGFNPKWFPDIINPGTILGKIHNSTTNKTGLDENIPVIATLCHDTAAAIAAVPLEEKV</sequence>
<dbReference type="InterPro" id="IPR043129">
    <property type="entry name" value="ATPase_NBD"/>
</dbReference>